<dbReference type="SUPFAM" id="SSF52833">
    <property type="entry name" value="Thioredoxin-like"/>
    <property type="match status" value="1"/>
</dbReference>
<reference evidence="2 3" key="1">
    <citation type="journal article" date="2017" name="Nat. Commun.">
        <title>In situ click chemistry generation of cyclooxygenase-2 inhibitors.</title>
        <authorList>
            <person name="Bhardwaj A."/>
            <person name="Kaur J."/>
            <person name="Wuest M."/>
            <person name="Wuest F."/>
        </authorList>
    </citation>
    <scope>NUCLEOTIDE SEQUENCE [LARGE SCALE GENOMIC DNA]</scope>
    <source>
        <strain evidence="2">S2_018_000_R2_106</strain>
    </source>
</reference>
<feature type="signal peptide" evidence="1">
    <location>
        <begin position="1"/>
        <end position="23"/>
    </location>
</feature>
<accession>A0A6N4RDW4</accession>
<dbReference type="AlphaFoldDB" id="A0A6N4RDW4"/>
<sequence length="229" mass="24565">MRVGVTGLLAAIAGVWVATAGFAADVATTAKAPLVVEMFTSKYCPNCPMAESKMKSVADDNPDLLVLFEHVDYWDRSEKEKDPHGLPEITQRQYDYSNTLSNRPGQVFTPMPLIDGQIVAKPPLLFSWGSALARGRELPAKTALNLSKDSSGALNIPLPAHLRDKTNDIWVMGIEPVEGTKVWRVTGIVAANLKGEGAHLSAAMVPQAQDLLVMVQKPGPGAVLAVGRL</sequence>
<name>A0A6N4RDW4_BLAVI</name>
<dbReference type="EMBL" id="VAFM01000001">
    <property type="protein sequence ID" value="TKW61499.1"/>
    <property type="molecule type" value="Genomic_DNA"/>
</dbReference>
<dbReference type="Pfam" id="PF06764">
    <property type="entry name" value="DUF1223"/>
    <property type="match status" value="1"/>
</dbReference>
<organism evidence="2 3">
    <name type="scientific">Blastochloris viridis</name>
    <name type="common">Rhodopseudomonas viridis</name>
    <dbReference type="NCBI Taxonomy" id="1079"/>
    <lineage>
        <taxon>Bacteria</taxon>
        <taxon>Pseudomonadati</taxon>
        <taxon>Pseudomonadota</taxon>
        <taxon>Alphaproteobacteria</taxon>
        <taxon>Hyphomicrobiales</taxon>
        <taxon>Blastochloridaceae</taxon>
        <taxon>Blastochloris</taxon>
    </lineage>
</organism>
<gene>
    <name evidence="2" type="ORF">DI628_02440</name>
</gene>
<keyword evidence="1" id="KW-0732">Signal</keyword>
<dbReference type="PANTHER" id="PTHR36057">
    <property type="match status" value="1"/>
</dbReference>
<dbReference type="PANTHER" id="PTHR36057:SF1">
    <property type="entry name" value="LIPOPROTEIN LIPID ATTACHMENT SITE-LIKE PROTEIN, PUTATIVE (DUF1223)-RELATED"/>
    <property type="match status" value="1"/>
</dbReference>
<evidence type="ECO:0000313" key="3">
    <source>
        <dbReference type="Proteomes" id="UP000320948"/>
    </source>
</evidence>
<dbReference type="Proteomes" id="UP000320948">
    <property type="component" value="Unassembled WGS sequence"/>
</dbReference>
<comment type="caution">
    <text evidence="2">The sequence shown here is derived from an EMBL/GenBank/DDBJ whole genome shotgun (WGS) entry which is preliminary data.</text>
</comment>
<proteinExistence type="predicted"/>
<evidence type="ECO:0000256" key="1">
    <source>
        <dbReference type="SAM" id="SignalP"/>
    </source>
</evidence>
<evidence type="ECO:0000313" key="2">
    <source>
        <dbReference type="EMBL" id="TKW61499.1"/>
    </source>
</evidence>
<protein>
    <submittedName>
        <fullName evidence="2">DUF1223 domain-containing protein</fullName>
    </submittedName>
</protein>
<feature type="chain" id="PRO_5026786524" evidence="1">
    <location>
        <begin position="24"/>
        <end position="229"/>
    </location>
</feature>
<dbReference type="InterPro" id="IPR010634">
    <property type="entry name" value="DUF1223"/>
</dbReference>
<dbReference type="InterPro" id="IPR036249">
    <property type="entry name" value="Thioredoxin-like_sf"/>
</dbReference>